<proteinExistence type="predicted"/>
<protein>
    <recommendedName>
        <fullName evidence="1">Homing endonuclease LAGLIDADG domain-containing protein</fullName>
    </recommendedName>
</protein>
<reference evidence="2" key="1">
    <citation type="journal article" date="2015" name="Nature">
        <title>Complex archaea that bridge the gap between prokaryotes and eukaryotes.</title>
        <authorList>
            <person name="Spang A."/>
            <person name="Saw J.H."/>
            <person name="Jorgensen S.L."/>
            <person name="Zaremba-Niedzwiedzka K."/>
            <person name="Martijn J."/>
            <person name="Lind A.E."/>
            <person name="van Eijk R."/>
            <person name="Schleper C."/>
            <person name="Guy L."/>
            <person name="Ettema T.J."/>
        </authorList>
    </citation>
    <scope>NUCLEOTIDE SEQUENCE</scope>
</reference>
<dbReference type="SUPFAM" id="SSF55608">
    <property type="entry name" value="Homing endonucleases"/>
    <property type="match status" value="1"/>
</dbReference>
<gene>
    <name evidence="2" type="ORF">LCGC14_0720830</name>
</gene>
<dbReference type="InterPro" id="IPR027434">
    <property type="entry name" value="Homing_endonucl"/>
</dbReference>
<organism evidence="2">
    <name type="scientific">marine sediment metagenome</name>
    <dbReference type="NCBI Taxonomy" id="412755"/>
    <lineage>
        <taxon>unclassified sequences</taxon>
        <taxon>metagenomes</taxon>
        <taxon>ecological metagenomes</taxon>
    </lineage>
</organism>
<accession>A0A0F9TJS4</accession>
<dbReference type="EMBL" id="LAZR01001632">
    <property type="protein sequence ID" value="KKN41688.1"/>
    <property type="molecule type" value="Genomic_DNA"/>
</dbReference>
<dbReference type="GO" id="GO:0004519">
    <property type="term" value="F:endonuclease activity"/>
    <property type="evidence" value="ECO:0007669"/>
    <property type="project" value="InterPro"/>
</dbReference>
<dbReference type="InterPro" id="IPR004860">
    <property type="entry name" value="LAGLIDADG_dom"/>
</dbReference>
<dbReference type="AlphaFoldDB" id="A0A0F9TJS4"/>
<sequence>MVKELKKDNQGLKVKIPLDLQGAKITSTGITKENNIIKENLDLFNKIQCVPDILGTNARINEWFLDSLKIIMLRYDFLKDFASFRKMSTFYGLSKTYLYDIRYRKTVIANEYLDQMKQSLSERLKDLSNTKHSIVIEARNTIYEIIELYRQKYNPKPTANTQIDENLKRDYFSHITTIEQAYFLGLMFADGWITIQHSKVRSFYRIGLALKVEDKNIVENFGEAIGLSEDNINIKSSFDKRTGKKYKMAYLYFGAGSTTIKSGMANDLINLGMAYSMNRDTGRRYKVPILPIFCDNKGYKERNLMLAFLLGYYDGDGTLKANKYPIIYSSNKEFLEAISRNFDLGAVSEAKREILDSETNEIKKKFLYSLSLSQELFKEMMKLKLDSMDRKSIAAENIILNKPIMTKCRKWLGDILSKDFLIKILDTHAPSKIAKLIGINHMTLVKFIDHVYRIPRRDKAYYIKLTYERRRQPKNSEINRFYEVISQVLLEIRKNNPFM</sequence>
<evidence type="ECO:0000313" key="2">
    <source>
        <dbReference type="EMBL" id="KKN41688.1"/>
    </source>
</evidence>
<feature type="domain" description="Homing endonuclease LAGLIDADG" evidence="1">
    <location>
        <begin position="304"/>
        <end position="340"/>
    </location>
</feature>
<comment type="caution">
    <text evidence="2">The sequence shown here is derived from an EMBL/GenBank/DDBJ whole genome shotgun (WGS) entry which is preliminary data.</text>
</comment>
<evidence type="ECO:0000259" key="1">
    <source>
        <dbReference type="Pfam" id="PF14528"/>
    </source>
</evidence>
<name>A0A0F9TJS4_9ZZZZ</name>
<dbReference type="Pfam" id="PF14528">
    <property type="entry name" value="LAGLIDADG_3"/>
    <property type="match status" value="1"/>
</dbReference>
<dbReference type="Gene3D" id="3.10.28.10">
    <property type="entry name" value="Homing endonucleases"/>
    <property type="match status" value="1"/>
</dbReference>